<comment type="caution">
    <text evidence="1">The sequence shown here is derived from an EMBL/GenBank/DDBJ whole genome shotgun (WGS) entry which is preliminary data.</text>
</comment>
<proteinExistence type="predicted"/>
<organism evidence="1 2">
    <name type="scientific">Hemibagrus wyckioides</name>
    <dbReference type="NCBI Taxonomy" id="337641"/>
    <lineage>
        <taxon>Eukaryota</taxon>
        <taxon>Metazoa</taxon>
        <taxon>Chordata</taxon>
        <taxon>Craniata</taxon>
        <taxon>Vertebrata</taxon>
        <taxon>Euteleostomi</taxon>
        <taxon>Actinopterygii</taxon>
        <taxon>Neopterygii</taxon>
        <taxon>Teleostei</taxon>
        <taxon>Ostariophysi</taxon>
        <taxon>Siluriformes</taxon>
        <taxon>Bagridae</taxon>
        <taxon>Hemibagrus</taxon>
    </lineage>
</organism>
<keyword evidence="2" id="KW-1185">Reference proteome</keyword>
<gene>
    <name evidence="1" type="ORF">KOW79_005475</name>
</gene>
<reference evidence="1 2" key="1">
    <citation type="submission" date="2021-06" db="EMBL/GenBank/DDBJ databases">
        <title>Chromosome-level genome assembly of the red-tail catfish (Hemibagrus wyckioides).</title>
        <authorList>
            <person name="Shao F."/>
        </authorList>
    </citation>
    <scope>NUCLEOTIDE SEQUENCE [LARGE SCALE GENOMIC DNA]</scope>
    <source>
        <strain evidence="1">EC202008001</strain>
        <tissue evidence="1">Blood</tissue>
    </source>
</reference>
<dbReference type="EMBL" id="JAHKSW010000006">
    <property type="protein sequence ID" value="KAG7331506.1"/>
    <property type="molecule type" value="Genomic_DNA"/>
</dbReference>
<evidence type="ECO:0000313" key="2">
    <source>
        <dbReference type="Proteomes" id="UP000824219"/>
    </source>
</evidence>
<accession>A0A9D3SNN3</accession>
<sequence>MDPSAADAIQQLIGALQMVLPMLQEPTASRPAAAAESTVAAPPPPNLEVMTPVGPMVTPSLYAALLLLFPLPFTSVNGVC</sequence>
<dbReference type="AlphaFoldDB" id="A0A9D3SNN3"/>
<name>A0A9D3SNN3_9TELE</name>
<dbReference type="Proteomes" id="UP000824219">
    <property type="component" value="Linkage Group LG06"/>
</dbReference>
<evidence type="ECO:0000313" key="1">
    <source>
        <dbReference type="EMBL" id="KAG7331506.1"/>
    </source>
</evidence>
<protein>
    <submittedName>
        <fullName evidence="1">Uncharacterized protein</fullName>
    </submittedName>
</protein>